<feature type="transmembrane region" description="Helical" evidence="6">
    <location>
        <begin position="620"/>
        <end position="637"/>
    </location>
</feature>
<evidence type="ECO:0000256" key="4">
    <source>
        <dbReference type="ARBA" id="ARBA00023136"/>
    </source>
</evidence>
<dbReference type="InterPro" id="IPR020846">
    <property type="entry name" value="MFS_dom"/>
</dbReference>
<dbReference type="PROSITE" id="PS50850">
    <property type="entry name" value="MFS"/>
    <property type="match status" value="1"/>
</dbReference>
<dbReference type="FunCoup" id="A0A2N3N3T8">
    <property type="interactions" value="24"/>
</dbReference>
<feature type="transmembrane region" description="Helical" evidence="6">
    <location>
        <begin position="698"/>
        <end position="718"/>
    </location>
</feature>
<feature type="transmembrane region" description="Helical" evidence="6">
    <location>
        <begin position="465"/>
        <end position="482"/>
    </location>
</feature>
<feature type="transmembrane region" description="Helical" evidence="6">
    <location>
        <begin position="424"/>
        <end position="445"/>
    </location>
</feature>
<accession>A0A2N3N3T8</accession>
<dbReference type="InterPro" id="IPR011701">
    <property type="entry name" value="MFS"/>
</dbReference>
<name>A0A2N3N3T8_9PEZI</name>
<feature type="transmembrane region" description="Helical" evidence="6">
    <location>
        <begin position="594"/>
        <end position="613"/>
    </location>
</feature>
<dbReference type="Proteomes" id="UP000233524">
    <property type="component" value="Unassembled WGS sequence"/>
</dbReference>
<evidence type="ECO:0000256" key="3">
    <source>
        <dbReference type="ARBA" id="ARBA00022989"/>
    </source>
</evidence>
<keyword evidence="3 6" id="KW-1133">Transmembrane helix</keyword>
<comment type="caution">
    <text evidence="8">The sequence shown here is derived from an EMBL/GenBank/DDBJ whole genome shotgun (WGS) entry which is preliminary data.</text>
</comment>
<dbReference type="PANTHER" id="PTHR42718:SF1">
    <property type="entry name" value="LOW AFFINITY AMMONIUM TRANSPORTER"/>
    <property type="match status" value="1"/>
</dbReference>
<feature type="region of interest" description="Disordered" evidence="5">
    <location>
        <begin position="46"/>
        <end position="140"/>
    </location>
</feature>
<feature type="transmembrane region" description="Helical" evidence="6">
    <location>
        <begin position="258"/>
        <end position="279"/>
    </location>
</feature>
<keyword evidence="9" id="KW-1185">Reference proteome</keyword>
<proteinExistence type="predicted"/>
<reference evidence="8 9" key="1">
    <citation type="journal article" date="2017" name="G3 (Bethesda)">
        <title>First Draft Genome Sequence of the Pathogenic Fungus Lomentospora prolificans (Formerly Scedosporium prolificans).</title>
        <authorList>
            <person name="Luo R."/>
            <person name="Zimin A."/>
            <person name="Workman R."/>
            <person name="Fan Y."/>
            <person name="Pertea G."/>
            <person name="Grossman N."/>
            <person name="Wear M.P."/>
            <person name="Jia B."/>
            <person name="Miller H."/>
            <person name="Casadevall A."/>
            <person name="Timp W."/>
            <person name="Zhang S.X."/>
            <person name="Salzberg S.L."/>
        </authorList>
    </citation>
    <scope>NUCLEOTIDE SEQUENCE [LARGE SCALE GENOMIC DNA]</scope>
    <source>
        <strain evidence="8 9">JHH-5317</strain>
    </source>
</reference>
<dbReference type="GO" id="GO:0022857">
    <property type="term" value="F:transmembrane transporter activity"/>
    <property type="evidence" value="ECO:0007669"/>
    <property type="project" value="InterPro"/>
</dbReference>
<sequence length="751" mass="80455">MEEHDVDDNKEKRQSLHSVNSAVEAMQRAADRLIATTESFRVQFRERQDARLSQRETEAAILADDGADSRPPTVSNDASRGGADQDQPMPFTTTSSDRTTSSRTTGPQASHPSSSPGTYPAQLPDDLPVAASPSTPHLVDAITYPEPTAARIESSMSSEASYATAQAQLSQPTPAGTVGYFQTPSPGQYYSMSPNSPGSSNDVGSYFVPRYPPYRSSTSALREPLSSGTDGHVTLASGKESTKNIRDERPSFSFLREVFFVFIICFSQLLMFAAFAQALAPAQKISESFPDTVPGYQSWYSAAFGIGVSAFALPAGRLGSLLGHKKVFIAGFAWLSLWSTLAGLSIYVERGDLNGTVFFCVCRAMQGMGPAVIVPNAQALLGRVYDLGPRRNLVMCLFGAAAPLGFVAGAVMASLFVELMSWEWAFFVLGAVCLTLACQSIIVLPADVNAATSVHTEKFWRLIDAPGIITGVSGIVLFTFAWNQAPVVSWTTPYVYFMLIISILLIGAFLYIESAAQYPLLPISAMTTTTHLVLACTAAGWGCFAVWVYYTFQFIVVLREWDPLLASAGFAHIPVVGLLATILVAYLLRRITPYWVLLISTVAFAIGATLMATAPVQQSYWINAFLSILFIPLGMNMSSPVATVLVTNSMPHDHQGIAGSFIVTAVFSAISVGLGMAGTVASSVNDEGRDILAGYRGAFFLALGLAGLGIMLALISAISDTLWPADPEEGAVLRLRIGTKKGQKAVMKVVA</sequence>
<feature type="transmembrane region" description="Helical" evidence="6">
    <location>
        <begin position="494"/>
        <end position="512"/>
    </location>
</feature>
<dbReference type="InterPro" id="IPR036259">
    <property type="entry name" value="MFS_trans_sf"/>
</dbReference>
<dbReference type="InParanoid" id="A0A2N3N3T8"/>
<organism evidence="8 9">
    <name type="scientific">Lomentospora prolificans</name>
    <dbReference type="NCBI Taxonomy" id="41688"/>
    <lineage>
        <taxon>Eukaryota</taxon>
        <taxon>Fungi</taxon>
        <taxon>Dikarya</taxon>
        <taxon>Ascomycota</taxon>
        <taxon>Pezizomycotina</taxon>
        <taxon>Sordariomycetes</taxon>
        <taxon>Hypocreomycetidae</taxon>
        <taxon>Microascales</taxon>
        <taxon>Microascaceae</taxon>
        <taxon>Lomentospora</taxon>
    </lineage>
</organism>
<dbReference type="Gene3D" id="1.20.1250.20">
    <property type="entry name" value="MFS general substrate transporter like domains"/>
    <property type="match status" value="2"/>
</dbReference>
<dbReference type="EMBL" id="NLAX01000701">
    <property type="protein sequence ID" value="PKS07095.1"/>
    <property type="molecule type" value="Genomic_DNA"/>
</dbReference>
<evidence type="ECO:0000256" key="5">
    <source>
        <dbReference type="SAM" id="MobiDB-lite"/>
    </source>
</evidence>
<feature type="compositionally biased region" description="Polar residues" evidence="5">
    <location>
        <begin position="106"/>
        <end position="117"/>
    </location>
</feature>
<feature type="transmembrane region" description="Helical" evidence="6">
    <location>
        <begin position="327"/>
        <end position="348"/>
    </location>
</feature>
<dbReference type="GO" id="GO:0016020">
    <property type="term" value="C:membrane"/>
    <property type="evidence" value="ECO:0007669"/>
    <property type="project" value="UniProtKB-SubCell"/>
</dbReference>
<feature type="transmembrane region" description="Helical" evidence="6">
    <location>
        <begin position="392"/>
        <end position="417"/>
    </location>
</feature>
<feature type="domain" description="Major facilitator superfamily (MFS) profile" evidence="7">
    <location>
        <begin position="253"/>
        <end position="721"/>
    </location>
</feature>
<dbReference type="OrthoDB" id="2428527at2759"/>
<evidence type="ECO:0000259" key="7">
    <source>
        <dbReference type="PROSITE" id="PS50850"/>
    </source>
</evidence>
<feature type="transmembrane region" description="Helical" evidence="6">
    <location>
        <begin position="532"/>
        <end position="552"/>
    </location>
</feature>
<evidence type="ECO:0000256" key="6">
    <source>
        <dbReference type="SAM" id="Phobius"/>
    </source>
</evidence>
<feature type="region of interest" description="Disordered" evidence="5">
    <location>
        <begin position="1"/>
        <end position="23"/>
    </location>
</feature>
<dbReference type="SUPFAM" id="SSF103473">
    <property type="entry name" value="MFS general substrate transporter"/>
    <property type="match status" value="1"/>
</dbReference>
<keyword evidence="2 6" id="KW-0812">Transmembrane</keyword>
<dbReference type="CDD" id="cd17476">
    <property type="entry name" value="MFS_Amf1_MDR_like"/>
    <property type="match status" value="1"/>
</dbReference>
<protein>
    <recommendedName>
        <fullName evidence="7">Major facilitator superfamily (MFS) profile domain-containing protein</fullName>
    </recommendedName>
</protein>
<evidence type="ECO:0000313" key="9">
    <source>
        <dbReference type="Proteomes" id="UP000233524"/>
    </source>
</evidence>
<keyword evidence="4 6" id="KW-0472">Membrane</keyword>
<feature type="compositionally biased region" description="Basic and acidic residues" evidence="5">
    <location>
        <begin position="1"/>
        <end position="14"/>
    </location>
</feature>
<comment type="subcellular location">
    <subcellularLocation>
        <location evidence="1">Membrane</location>
        <topology evidence="1">Multi-pass membrane protein</topology>
    </subcellularLocation>
</comment>
<dbReference type="VEuPathDB" id="FungiDB:jhhlp_005693"/>
<dbReference type="Pfam" id="PF07690">
    <property type="entry name" value="MFS_1"/>
    <property type="match status" value="1"/>
</dbReference>
<feature type="compositionally biased region" description="Basic and acidic residues" evidence="5">
    <location>
        <begin position="46"/>
        <end position="58"/>
    </location>
</feature>
<evidence type="ECO:0000256" key="2">
    <source>
        <dbReference type="ARBA" id="ARBA00022692"/>
    </source>
</evidence>
<feature type="compositionally biased region" description="Low complexity" evidence="5">
    <location>
        <begin position="92"/>
        <end position="105"/>
    </location>
</feature>
<feature type="transmembrane region" description="Helical" evidence="6">
    <location>
        <begin position="299"/>
        <end position="315"/>
    </location>
</feature>
<feature type="transmembrane region" description="Helical" evidence="6">
    <location>
        <begin position="564"/>
        <end position="588"/>
    </location>
</feature>
<evidence type="ECO:0000256" key="1">
    <source>
        <dbReference type="ARBA" id="ARBA00004141"/>
    </source>
</evidence>
<feature type="transmembrane region" description="Helical" evidence="6">
    <location>
        <begin position="657"/>
        <end position="677"/>
    </location>
</feature>
<dbReference type="AlphaFoldDB" id="A0A2N3N3T8"/>
<evidence type="ECO:0000313" key="8">
    <source>
        <dbReference type="EMBL" id="PKS07095.1"/>
    </source>
</evidence>
<dbReference type="PANTHER" id="PTHR42718">
    <property type="entry name" value="MAJOR FACILITATOR SUPERFAMILY MULTIDRUG TRANSPORTER MFSC"/>
    <property type="match status" value="1"/>
</dbReference>
<gene>
    <name evidence="8" type="ORF">jhhlp_005693</name>
</gene>